<evidence type="ECO:0000313" key="2">
    <source>
        <dbReference type="EMBL" id="MBN7768459.1"/>
    </source>
</evidence>
<gene>
    <name evidence="2" type="ORF">JYP53_00915</name>
</gene>
<feature type="region of interest" description="Disordered" evidence="1">
    <location>
        <begin position="54"/>
        <end position="129"/>
    </location>
</feature>
<sequence length="129" mass="14481">MTNLRKGSVFLATIAGLVLVSGPVLARNDLDVTMRLVDQNEEITDSVTREIRLPELPALQQRPQPRGNSERPGQVVRDQVREKGRDFGQSMAERAREARESRPQRPTPDNRPVIEPGKKPELPPQSSRP</sequence>
<dbReference type="RefSeq" id="WP_029654497.1">
    <property type="nucleotide sequence ID" value="NZ_JAFKDB010000007.1"/>
</dbReference>
<reference evidence="2 3" key="1">
    <citation type="submission" date="2021-02" db="EMBL/GenBank/DDBJ databases">
        <title>PHA producing bacteria isolated from coastal sediment in Guangdong, Shenzhen.</title>
        <authorList>
            <person name="Zheng W."/>
            <person name="Yu S."/>
            <person name="Huang Y."/>
        </authorList>
    </citation>
    <scope>NUCLEOTIDE SEQUENCE [LARGE SCALE GENOMIC DNA]</scope>
    <source>
        <strain evidence="2 3">TN21-5</strain>
    </source>
</reference>
<feature type="compositionally biased region" description="Basic and acidic residues" evidence="1">
    <location>
        <begin position="93"/>
        <end position="103"/>
    </location>
</feature>
<name>A0ABS3B9C0_9GAMM</name>
<organism evidence="2 3">
    <name type="scientific">Marinobacter daepoensis</name>
    <dbReference type="NCBI Taxonomy" id="262077"/>
    <lineage>
        <taxon>Bacteria</taxon>
        <taxon>Pseudomonadati</taxon>
        <taxon>Pseudomonadota</taxon>
        <taxon>Gammaproteobacteria</taxon>
        <taxon>Pseudomonadales</taxon>
        <taxon>Marinobacteraceae</taxon>
        <taxon>Marinobacter</taxon>
    </lineage>
</organism>
<keyword evidence="3" id="KW-1185">Reference proteome</keyword>
<dbReference type="EMBL" id="JAFKDB010000007">
    <property type="protein sequence ID" value="MBN7768459.1"/>
    <property type="molecule type" value="Genomic_DNA"/>
</dbReference>
<protein>
    <submittedName>
        <fullName evidence="2">Uncharacterized protein</fullName>
    </submittedName>
</protein>
<accession>A0ABS3B9C0</accession>
<comment type="caution">
    <text evidence="2">The sequence shown here is derived from an EMBL/GenBank/DDBJ whole genome shotgun (WGS) entry which is preliminary data.</text>
</comment>
<dbReference type="Proteomes" id="UP000664344">
    <property type="component" value="Unassembled WGS sequence"/>
</dbReference>
<evidence type="ECO:0000313" key="3">
    <source>
        <dbReference type="Proteomes" id="UP000664344"/>
    </source>
</evidence>
<proteinExistence type="predicted"/>
<evidence type="ECO:0000256" key="1">
    <source>
        <dbReference type="SAM" id="MobiDB-lite"/>
    </source>
</evidence>